<keyword evidence="2" id="KW-1185">Reference proteome</keyword>
<organism evidence="1 2">
    <name type="scientific">Hyaloperonospora arabidopsidis (strain Emoy2)</name>
    <name type="common">Downy mildew agent</name>
    <name type="synonym">Peronospora arabidopsidis</name>
    <dbReference type="NCBI Taxonomy" id="559515"/>
    <lineage>
        <taxon>Eukaryota</taxon>
        <taxon>Sar</taxon>
        <taxon>Stramenopiles</taxon>
        <taxon>Oomycota</taxon>
        <taxon>Peronosporomycetes</taxon>
        <taxon>Peronosporales</taxon>
        <taxon>Peronosporaceae</taxon>
        <taxon>Hyaloperonospora</taxon>
    </lineage>
</organism>
<dbReference type="VEuPathDB" id="FungiDB:HpaG813078"/>
<reference evidence="1" key="2">
    <citation type="submission" date="2015-06" db="UniProtKB">
        <authorList>
            <consortium name="EnsemblProtists"/>
        </authorList>
    </citation>
    <scope>IDENTIFICATION</scope>
    <source>
        <strain evidence="1">Emoy2</strain>
    </source>
</reference>
<proteinExistence type="predicted"/>
<dbReference type="Proteomes" id="UP000011713">
    <property type="component" value="Unassembled WGS sequence"/>
</dbReference>
<evidence type="ECO:0000313" key="1">
    <source>
        <dbReference type="EnsemblProtists" id="HpaP813078"/>
    </source>
</evidence>
<protein>
    <submittedName>
        <fullName evidence="1">Uncharacterized protein</fullName>
    </submittedName>
</protein>
<sequence>MQRVSLVFAEGSMLGIHSTCRSILLPLRCYGTISFVSESRPLRIEKSLEASRQVRIVVK</sequence>
<name>M4C1X7_HYAAE</name>
<dbReference type="HOGENOM" id="CLU_2965759_0_0_1"/>
<evidence type="ECO:0000313" key="2">
    <source>
        <dbReference type="Proteomes" id="UP000011713"/>
    </source>
</evidence>
<dbReference type="EMBL" id="JH598108">
    <property type="status" value="NOT_ANNOTATED_CDS"/>
    <property type="molecule type" value="Genomic_DNA"/>
</dbReference>
<dbReference type="InParanoid" id="M4C1X7"/>
<reference evidence="2" key="1">
    <citation type="journal article" date="2010" name="Science">
        <title>Signatures of adaptation to obligate biotrophy in the Hyaloperonospora arabidopsidis genome.</title>
        <authorList>
            <person name="Baxter L."/>
            <person name="Tripathy S."/>
            <person name="Ishaque N."/>
            <person name="Boot N."/>
            <person name="Cabral A."/>
            <person name="Kemen E."/>
            <person name="Thines M."/>
            <person name="Ah-Fong A."/>
            <person name="Anderson R."/>
            <person name="Badejoko W."/>
            <person name="Bittner-Eddy P."/>
            <person name="Boore J.L."/>
            <person name="Chibucos M.C."/>
            <person name="Coates M."/>
            <person name="Dehal P."/>
            <person name="Delehaunty K."/>
            <person name="Dong S."/>
            <person name="Downton P."/>
            <person name="Dumas B."/>
            <person name="Fabro G."/>
            <person name="Fronick C."/>
            <person name="Fuerstenberg S.I."/>
            <person name="Fulton L."/>
            <person name="Gaulin E."/>
            <person name="Govers F."/>
            <person name="Hughes L."/>
            <person name="Humphray S."/>
            <person name="Jiang R.H."/>
            <person name="Judelson H."/>
            <person name="Kamoun S."/>
            <person name="Kyung K."/>
            <person name="Meijer H."/>
            <person name="Minx P."/>
            <person name="Morris P."/>
            <person name="Nelson J."/>
            <person name="Phuntumart V."/>
            <person name="Qutob D."/>
            <person name="Rehmany A."/>
            <person name="Rougon-Cardoso A."/>
            <person name="Ryden P."/>
            <person name="Torto-Alalibo T."/>
            <person name="Studholme D."/>
            <person name="Wang Y."/>
            <person name="Win J."/>
            <person name="Wood J."/>
            <person name="Clifton S.W."/>
            <person name="Rogers J."/>
            <person name="Van den Ackerveken G."/>
            <person name="Jones J.D."/>
            <person name="McDowell J.M."/>
            <person name="Beynon J."/>
            <person name="Tyler B.M."/>
        </authorList>
    </citation>
    <scope>NUCLEOTIDE SEQUENCE [LARGE SCALE GENOMIC DNA]</scope>
    <source>
        <strain evidence="2">Emoy2</strain>
    </source>
</reference>
<dbReference type="EnsemblProtists" id="HpaT813078">
    <property type="protein sequence ID" value="HpaP813078"/>
    <property type="gene ID" value="HpaG813078"/>
</dbReference>
<accession>M4C1X7</accession>
<dbReference type="AlphaFoldDB" id="M4C1X7"/>